<proteinExistence type="predicted"/>
<evidence type="ECO:0000313" key="2">
    <source>
        <dbReference type="EMBL" id="AXR03264.1"/>
    </source>
</evidence>
<evidence type="ECO:0000256" key="1">
    <source>
        <dbReference type="SAM" id="MobiDB-lite"/>
    </source>
</evidence>
<feature type="compositionally biased region" description="Low complexity" evidence="1">
    <location>
        <begin position="52"/>
        <end position="64"/>
    </location>
</feature>
<dbReference type="RefSeq" id="WP_117333021.1">
    <property type="nucleotide sequence ID" value="NZ_CP031761.1"/>
</dbReference>
<dbReference type="EMBL" id="CP031761">
    <property type="protein sequence ID" value="AXR03264.1"/>
    <property type="molecule type" value="Genomic_DNA"/>
</dbReference>
<feature type="region of interest" description="Disordered" evidence="1">
    <location>
        <begin position="44"/>
        <end position="65"/>
    </location>
</feature>
<accession>A0AAD0RJY4</accession>
<protein>
    <recommendedName>
        <fullName evidence="4">IS66 family insertion sequence element accessory protein TnpB</fullName>
    </recommendedName>
</protein>
<reference evidence="2 3" key="1">
    <citation type="submission" date="2018-08" db="EMBL/GenBank/DDBJ databases">
        <title>Whole Genome Sequences of Two Pseudoalteromonas piscicida Strains, DE1-A and DE2-A, which Exhibit Strong Antibacterial Activity against Vibrio vulnificus.</title>
        <authorList>
            <person name="Richards G.P."/>
            <person name="Needleman D.S."/>
            <person name="Watson M.A."/>
            <person name="Polson S.W."/>
        </authorList>
    </citation>
    <scope>NUCLEOTIDE SEQUENCE [LARGE SCALE GENOMIC DNA]</scope>
    <source>
        <strain evidence="2 3">DE2-A</strain>
    </source>
</reference>
<dbReference type="AlphaFoldDB" id="A0AAD0RJY4"/>
<dbReference type="Proteomes" id="UP000258102">
    <property type="component" value="Chromosome 1"/>
</dbReference>
<evidence type="ECO:0000313" key="3">
    <source>
        <dbReference type="Proteomes" id="UP000258102"/>
    </source>
</evidence>
<sequence length="116" mass="13046">MPKHKTAQQWFTLIEQQALSGLSITDFCQQHNLSTKSFYYHRAKHHKKKAPQKSQSSFVAAQPAVPAPVPQPPLLQFKHGQSTVLLPSTTDTLWLAESKSLTPITNLHHPKMPSKL</sequence>
<name>A0AAD0RJY4_PSEO7</name>
<dbReference type="NCBIfam" id="NF047593">
    <property type="entry name" value="IS66_ISAeme5_TnpA"/>
    <property type="match status" value="1"/>
</dbReference>
<evidence type="ECO:0008006" key="4">
    <source>
        <dbReference type="Google" id="ProtNLM"/>
    </source>
</evidence>
<organism evidence="2 3">
    <name type="scientific">Pseudoalteromonas piscicida</name>
    <dbReference type="NCBI Taxonomy" id="43662"/>
    <lineage>
        <taxon>Bacteria</taxon>
        <taxon>Pseudomonadati</taxon>
        <taxon>Pseudomonadota</taxon>
        <taxon>Gammaproteobacteria</taxon>
        <taxon>Alteromonadales</taxon>
        <taxon>Pseudoalteromonadaceae</taxon>
        <taxon>Pseudoalteromonas</taxon>
    </lineage>
</organism>
<gene>
    <name evidence="2" type="ORF">D0511_15155</name>
</gene>